<dbReference type="Gene3D" id="3.30.497.10">
    <property type="entry name" value="Antithrombin, subunit I, domain 2"/>
    <property type="match status" value="1"/>
</dbReference>
<name>A0A9D5JU58_9BACT</name>
<feature type="chain" id="PRO_5038365898" evidence="2">
    <location>
        <begin position="28"/>
        <end position="408"/>
    </location>
</feature>
<dbReference type="PANTHER" id="PTHR11461:SF211">
    <property type="entry name" value="GH10112P-RELATED"/>
    <property type="match status" value="1"/>
</dbReference>
<dbReference type="Proteomes" id="UP000649604">
    <property type="component" value="Unassembled WGS sequence"/>
</dbReference>
<dbReference type="PROSITE" id="PS00284">
    <property type="entry name" value="SERPIN"/>
    <property type="match status" value="1"/>
</dbReference>
<keyword evidence="2" id="KW-0732">Signal</keyword>
<feature type="signal peptide" evidence="2">
    <location>
        <begin position="1"/>
        <end position="27"/>
    </location>
</feature>
<dbReference type="Pfam" id="PF00079">
    <property type="entry name" value="Serpin"/>
    <property type="match status" value="1"/>
</dbReference>
<evidence type="ECO:0000256" key="1">
    <source>
        <dbReference type="RuleBase" id="RU000411"/>
    </source>
</evidence>
<reference evidence="4" key="1">
    <citation type="submission" date="2019-11" db="EMBL/GenBank/DDBJ databases">
        <title>Microbial mats filling the niche in hypersaline microbial mats.</title>
        <authorList>
            <person name="Wong H.L."/>
            <person name="Macleod F.I."/>
            <person name="White R.A. III"/>
            <person name="Burns B.P."/>
        </authorList>
    </citation>
    <scope>NUCLEOTIDE SEQUENCE</scope>
    <source>
        <strain evidence="4">Rbin_158</strain>
    </source>
</reference>
<dbReference type="InterPro" id="IPR042178">
    <property type="entry name" value="Serpin_sf_1"/>
</dbReference>
<dbReference type="SMART" id="SM00093">
    <property type="entry name" value="SERPIN"/>
    <property type="match status" value="1"/>
</dbReference>
<dbReference type="Gene3D" id="2.30.39.10">
    <property type="entry name" value="Alpha-1-antitrypsin, domain 1"/>
    <property type="match status" value="1"/>
</dbReference>
<dbReference type="AlphaFoldDB" id="A0A9D5JU58"/>
<evidence type="ECO:0000313" key="4">
    <source>
        <dbReference type="EMBL" id="MBD3324294.1"/>
    </source>
</evidence>
<dbReference type="EMBL" id="WJJP01000213">
    <property type="protein sequence ID" value="MBD3324294.1"/>
    <property type="molecule type" value="Genomic_DNA"/>
</dbReference>
<comment type="similarity">
    <text evidence="1">Belongs to the serpin family.</text>
</comment>
<accession>A0A9D5JU58</accession>
<dbReference type="PANTHER" id="PTHR11461">
    <property type="entry name" value="SERINE PROTEASE INHIBITOR, SERPIN"/>
    <property type="match status" value="1"/>
</dbReference>
<sequence>MGYRKILATGMLCLVLSLILTHPAAIASQEDMMAQLVKGNTQFALDLYGVLRQETGNLFFSPYSISTALAMTYAGARSETAQQMAETLHFAEDQKAVHPAFAALAEHFREIQTAGNVALSVANALWIQQDFALRESFLELIEQYYEAGLFQVNFREAYEEVRQRINAWVEKQTQDKIQNLLAPGTLSALTRLVLTNAIYFKGNWAIEFEEKFTKQEPFWMTPQQSVDVPLMYQENLFKYGEDETMQILQMPYVGEELSLVVLLPKERDGLPALEAALTPERLRQSVSSMTLRKVQVFLPKFKLTSQCNLSDVLKALGMDAAFSDEADFSGMDPEKRLNISEVIHKAFVEVNEEGTEAAAATAVVVGVTSVRDPEPVPVFRADHPFLFLIHDAQTGSLLFLGRMANPAA</sequence>
<proteinExistence type="inferred from homology"/>
<comment type="caution">
    <text evidence="4">The sequence shown here is derived from an EMBL/GenBank/DDBJ whole genome shotgun (WGS) entry which is preliminary data.</text>
</comment>
<dbReference type="InterPro" id="IPR023796">
    <property type="entry name" value="Serpin_dom"/>
</dbReference>
<dbReference type="InterPro" id="IPR023795">
    <property type="entry name" value="Serpin_CS"/>
</dbReference>
<dbReference type="InterPro" id="IPR000215">
    <property type="entry name" value="Serpin_fam"/>
</dbReference>
<evidence type="ECO:0000259" key="3">
    <source>
        <dbReference type="SMART" id="SM00093"/>
    </source>
</evidence>
<evidence type="ECO:0000256" key="2">
    <source>
        <dbReference type="SAM" id="SignalP"/>
    </source>
</evidence>
<dbReference type="FunFam" id="3.30.497.10:FF:000001">
    <property type="entry name" value="Serine protease inhibitor"/>
    <property type="match status" value="1"/>
</dbReference>
<dbReference type="GO" id="GO:0005615">
    <property type="term" value="C:extracellular space"/>
    <property type="evidence" value="ECO:0007669"/>
    <property type="project" value="InterPro"/>
</dbReference>
<organism evidence="4 5">
    <name type="scientific">candidate division KSB3 bacterium</name>
    <dbReference type="NCBI Taxonomy" id="2044937"/>
    <lineage>
        <taxon>Bacteria</taxon>
        <taxon>candidate division KSB3</taxon>
    </lineage>
</organism>
<dbReference type="InterPro" id="IPR042185">
    <property type="entry name" value="Serpin_sf_2"/>
</dbReference>
<gene>
    <name evidence="4" type="ORF">GF339_06895</name>
</gene>
<protein>
    <submittedName>
        <fullName evidence="4">Serpin family protein</fullName>
    </submittedName>
</protein>
<dbReference type="InterPro" id="IPR036186">
    <property type="entry name" value="Serpin_sf"/>
</dbReference>
<dbReference type="CDD" id="cd19590">
    <property type="entry name" value="serpin_thermopin-like"/>
    <property type="match status" value="1"/>
</dbReference>
<feature type="domain" description="Serpin" evidence="3">
    <location>
        <begin position="45"/>
        <end position="406"/>
    </location>
</feature>
<evidence type="ECO:0000313" key="5">
    <source>
        <dbReference type="Proteomes" id="UP000649604"/>
    </source>
</evidence>
<dbReference type="GO" id="GO:0004867">
    <property type="term" value="F:serine-type endopeptidase inhibitor activity"/>
    <property type="evidence" value="ECO:0007669"/>
    <property type="project" value="InterPro"/>
</dbReference>
<dbReference type="SUPFAM" id="SSF56574">
    <property type="entry name" value="Serpins"/>
    <property type="match status" value="1"/>
</dbReference>